<feature type="compositionally biased region" description="Acidic residues" evidence="1">
    <location>
        <begin position="175"/>
        <end position="190"/>
    </location>
</feature>
<dbReference type="KEGG" id="pif:PITG_17085"/>
<dbReference type="OrthoDB" id="168086at2759"/>
<name>D0NUZ9_PHYIT</name>
<evidence type="ECO:0000313" key="3">
    <source>
        <dbReference type="Proteomes" id="UP000006643"/>
    </source>
</evidence>
<dbReference type="RefSeq" id="XP_002896990.1">
    <property type="nucleotide sequence ID" value="XM_002896944.1"/>
</dbReference>
<evidence type="ECO:0000313" key="2">
    <source>
        <dbReference type="EMBL" id="EEY66471.1"/>
    </source>
</evidence>
<dbReference type="EMBL" id="DS028167">
    <property type="protein sequence ID" value="EEY66471.1"/>
    <property type="molecule type" value="Genomic_DNA"/>
</dbReference>
<keyword evidence="3" id="KW-1185">Reference proteome</keyword>
<gene>
    <name evidence="2" type="ORF">PITG_17085</name>
</gene>
<proteinExistence type="predicted"/>
<dbReference type="GeneID" id="9466575"/>
<protein>
    <recommendedName>
        <fullName evidence="4">Tc1-like transposase DDE domain-containing protein</fullName>
    </recommendedName>
</protein>
<accession>D0NUZ9</accession>
<dbReference type="InterPro" id="IPR036397">
    <property type="entry name" value="RNaseH_sf"/>
</dbReference>
<dbReference type="PANTHER" id="PTHR33939:SF1">
    <property type="entry name" value="DUF4371 DOMAIN-CONTAINING PROTEIN"/>
    <property type="match status" value="1"/>
</dbReference>
<reference evidence="3" key="1">
    <citation type="journal article" date="2009" name="Nature">
        <title>Genome sequence and analysis of the Irish potato famine pathogen Phytophthora infestans.</title>
        <authorList>
            <consortium name="The Broad Institute Genome Sequencing Platform"/>
            <person name="Haas B.J."/>
            <person name="Kamoun S."/>
            <person name="Zody M.C."/>
            <person name="Jiang R.H."/>
            <person name="Handsaker R.E."/>
            <person name="Cano L.M."/>
            <person name="Grabherr M."/>
            <person name="Kodira C.D."/>
            <person name="Raffaele S."/>
            <person name="Torto-Alalibo T."/>
            <person name="Bozkurt T.O."/>
            <person name="Ah-Fong A.M."/>
            <person name="Alvarado L."/>
            <person name="Anderson V.L."/>
            <person name="Armstrong M.R."/>
            <person name="Avrova A."/>
            <person name="Baxter L."/>
            <person name="Beynon J."/>
            <person name="Boevink P.C."/>
            <person name="Bollmann S.R."/>
            <person name="Bos J.I."/>
            <person name="Bulone V."/>
            <person name="Cai G."/>
            <person name="Cakir C."/>
            <person name="Carrington J.C."/>
            <person name="Chawner M."/>
            <person name="Conti L."/>
            <person name="Costanzo S."/>
            <person name="Ewan R."/>
            <person name="Fahlgren N."/>
            <person name="Fischbach M.A."/>
            <person name="Fugelstad J."/>
            <person name="Gilroy E.M."/>
            <person name="Gnerre S."/>
            <person name="Green P.J."/>
            <person name="Grenville-Briggs L.J."/>
            <person name="Griffith J."/>
            <person name="Grunwald N.J."/>
            <person name="Horn K."/>
            <person name="Horner N.R."/>
            <person name="Hu C.H."/>
            <person name="Huitema E."/>
            <person name="Jeong D.H."/>
            <person name="Jones A.M."/>
            <person name="Jones J.D."/>
            <person name="Jones R.W."/>
            <person name="Karlsson E.K."/>
            <person name="Kunjeti S.G."/>
            <person name="Lamour K."/>
            <person name="Liu Z."/>
            <person name="Ma L."/>
            <person name="Maclean D."/>
            <person name="Chibucos M.C."/>
            <person name="McDonald H."/>
            <person name="McWalters J."/>
            <person name="Meijer H.J."/>
            <person name="Morgan W."/>
            <person name="Morris P.F."/>
            <person name="Munro C.A."/>
            <person name="O'Neill K."/>
            <person name="Ospina-Giraldo M."/>
            <person name="Pinzon A."/>
            <person name="Pritchard L."/>
            <person name="Ramsahoye B."/>
            <person name="Ren Q."/>
            <person name="Restrepo S."/>
            <person name="Roy S."/>
            <person name="Sadanandom A."/>
            <person name="Savidor A."/>
            <person name="Schornack S."/>
            <person name="Schwartz D.C."/>
            <person name="Schumann U.D."/>
            <person name="Schwessinger B."/>
            <person name="Seyer L."/>
            <person name="Sharpe T."/>
            <person name="Silvar C."/>
            <person name="Song J."/>
            <person name="Studholme D.J."/>
            <person name="Sykes S."/>
            <person name="Thines M."/>
            <person name="van de Vondervoort P.J."/>
            <person name="Phuntumart V."/>
            <person name="Wawra S."/>
            <person name="Weide R."/>
            <person name="Win J."/>
            <person name="Young C."/>
            <person name="Zhou S."/>
            <person name="Fry W."/>
            <person name="Meyers B.C."/>
            <person name="van West P."/>
            <person name="Ristaino J."/>
            <person name="Govers F."/>
            <person name="Birch P.R."/>
            <person name="Whisson S.C."/>
            <person name="Judelson H.S."/>
            <person name="Nusbaum C."/>
        </authorList>
    </citation>
    <scope>NUCLEOTIDE SEQUENCE [LARGE SCALE GENOMIC DNA]</scope>
    <source>
        <strain evidence="3">T30-4</strain>
    </source>
</reference>
<organism evidence="2 3">
    <name type="scientific">Phytophthora infestans (strain T30-4)</name>
    <name type="common">Potato late blight agent</name>
    <dbReference type="NCBI Taxonomy" id="403677"/>
    <lineage>
        <taxon>Eukaryota</taxon>
        <taxon>Sar</taxon>
        <taxon>Stramenopiles</taxon>
        <taxon>Oomycota</taxon>
        <taxon>Peronosporomycetes</taxon>
        <taxon>Peronosporales</taxon>
        <taxon>Peronosporaceae</taxon>
        <taxon>Phytophthora</taxon>
    </lineage>
</organism>
<dbReference type="Proteomes" id="UP000006643">
    <property type="component" value="Unassembled WGS sequence"/>
</dbReference>
<dbReference type="HOGENOM" id="CLU_1430616_0_0_1"/>
<evidence type="ECO:0000256" key="1">
    <source>
        <dbReference type="SAM" id="MobiDB-lite"/>
    </source>
</evidence>
<dbReference type="InParanoid" id="D0NUZ9"/>
<dbReference type="Gene3D" id="3.30.420.10">
    <property type="entry name" value="Ribonuclease H-like superfamily/Ribonuclease H"/>
    <property type="match status" value="1"/>
</dbReference>
<feature type="region of interest" description="Disordered" evidence="1">
    <location>
        <begin position="170"/>
        <end position="190"/>
    </location>
</feature>
<dbReference type="PANTHER" id="PTHR33939">
    <property type="entry name" value="PROTEIN CBG22215"/>
    <property type="match status" value="1"/>
</dbReference>
<sequence length="190" mass="21416">MTRALAAIKPVSLKTLVKYMRHAASKVGSRISTDMGNQFGLIWKVQLHLGGLVNMKKAYNLSGFNLKRKHDDDYHGDFNTEQFERWFANLSAILASKATELASLHGHLVYYTPPYHPELQPMELIWADIKGRIADNPASTMPERSKIDEGFALLSANTWLNAYSHAQKYETSNQDAEDNYAIDENEAVAD</sequence>
<dbReference type="AlphaFoldDB" id="D0NUZ9"/>
<dbReference type="VEuPathDB" id="FungiDB:PITG_17085"/>
<evidence type="ECO:0008006" key="4">
    <source>
        <dbReference type="Google" id="ProtNLM"/>
    </source>
</evidence>
<dbReference type="GO" id="GO:0003676">
    <property type="term" value="F:nucleic acid binding"/>
    <property type="evidence" value="ECO:0007669"/>
    <property type="project" value="InterPro"/>
</dbReference>